<dbReference type="EMBL" id="CP019327">
    <property type="protein sequence ID" value="APX95721.1"/>
    <property type="molecule type" value="Genomic_DNA"/>
</dbReference>
<keyword evidence="3" id="KW-1185">Reference proteome</keyword>
<reference evidence="1 4" key="1">
    <citation type="submission" date="2017-01" db="EMBL/GenBank/DDBJ databases">
        <title>Complete genome sequence of Haloterrigena daqingensis type strain (JX313T).</title>
        <authorList>
            <person name="Shuang W."/>
        </authorList>
    </citation>
    <scope>NUCLEOTIDE SEQUENCE [LARGE SCALE GENOMIC DNA]</scope>
    <source>
        <strain evidence="1 4">JX313</strain>
    </source>
</reference>
<gene>
    <name evidence="1" type="ORF">BB347_03315</name>
    <name evidence="2" type="ORF">SAMN05421809_0381</name>
</gene>
<dbReference type="Proteomes" id="UP000187321">
    <property type="component" value="Chromosome"/>
</dbReference>
<accession>A0A1N6YAL8</accession>
<protein>
    <submittedName>
        <fullName evidence="2">Uncharacterized protein</fullName>
    </submittedName>
</protein>
<organism evidence="2 3">
    <name type="scientific">Natronorubrum daqingense</name>
    <dbReference type="NCBI Taxonomy" id="588898"/>
    <lineage>
        <taxon>Archaea</taxon>
        <taxon>Methanobacteriati</taxon>
        <taxon>Methanobacteriota</taxon>
        <taxon>Stenosarchaea group</taxon>
        <taxon>Halobacteria</taxon>
        <taxon>Halobacteriales</taxon>
        <taxon>Natrialbaceae</taxon>
        <taxon>Natronorubrum</taxon>
    </lineage>
</organism>
<dbReference type="KEGG" id="hda:BB347_03315"/>
<dbReference type="AlphaFoldDB" id="A0A1N6YAL8"/>
<dbReference type="GeneID" id="30954940"/>
<evidence type="ECO:0000313" key="1">
    <source>
        <dbReference type="EMBL" id="APX95721.1"/>
    </source>
</evidence>
<reference evidence="2 3" key="2">
    <citation type="submission" date="2017-01" db="EMBL/GenBank/DDBJ databases">
        <authorList>
            <person name="Mah S.A."/>
            <person name="Swanson W.J."/>
            <person name="Moy G.W."/>
            <person name="Vacquier V.D."/>
        </authorList>
    </citation>
    <scope>NUCLEOTIDE SEQUENCE [LARGE SCALE GENOMIC DNA]</scope>
    <source>
        <strain evidence="2 3">CGMCC 1.8909</strain>
    </source>
</reference>
<evidence type="ECO:0000313" key="3">
    <source>
        <dbReference type="Proteomes" id="UP000185687"/>
    </source>
</evidence>
<dbReference type="EMBL" id="FTNP01000001">
    <property type="protein sequence ID" value="SIR11692.1"/>
    <property type="molecule type" value="Genomic_DNA"/>
</dbReference>
<dbReference type="Proteomes" id="UP000185687">
    <property type="component" value="Unassembled WGS sequence"/>
</dbReference>
<dbReference type="RefSeq" id="WP_076578413.1">
    <property type="nucleotide sequence ID" value="NZ_CP019327.1"/>
</dbReference>
<proteinExistence type="predicted"/>
<name>A0A1N6YAL8_9EURY</name>
<dbReference type="OrthoDB" id="377648at2157"/>
<evidence type="ECO:0000313" key="2">
    <source>
        <dbReference type="EMBL" id="SIR11692.1"/>
    </source>
</evidence>
<evidence type="ECO:0000313" key="4">
    <source>
        <dbReference type="Proteomes" id="UP000187321"/>
    </source>
</evidence>
<sequence>MSVKFVRGELLDADLHEESVNDLIEHYRDMRFHLANENYVEAGAHVGNFCENLANIIRAETGEGVDPYIGVGNFLDSILNGNFPKNGLDYEVYTTIPRTMRVAYDLRNNRDSVHVNLEVEVNHSDTQTAVRLCTWMLAEMLRVYSDEDHLDNVAEIIEQLAAPMTPYIDSYNGNRLVMHRELGLQEELLVHLYALGTEVAAEKLTEWIVGSNGHSVKSNLGSMKKSRQVHYDDGKAKITPLGVEKAEEIVEEYFNGAIPDMERRNKQMAN</sequence>
<dbReference type="STRING" id="588898.BB347_03315"/>